<accession>A0A3S5BE94</accession>
<feature type="compositionally biased region" description="Polar residues" evidence="1">
    <location>
        <begin position="52"/>
        <end position="77"/>
    </location>
</feature>
<sequence length="77" mass="8469">MTFQALRDSTVTELGPLYVVSWVSCGCCFLASWCLLLAAVIQRPPTVLPPSKNKQTPLLSTGNDFSLEPFNQYSSKT</sequence>
<gene>
    <name evidence="3" type="ORF">PXEA_LOCUS37881</name>
</gene>
<dbReference type="AlphaFoldDB" id="A0A3S5BE94"/>
<keyword evidence="2" id="KW-0472">Membrane</keyword>
<evidence type="ECO:0000313" key="3">
    <source>
        <dbReference type="EMBL" id="VEL44441.1"/>
    </source>
</evidence>
<feature type="region of interest" description="Disordered" evidence="1">
    <location>
        <begin position="47"/>
        <end position="77"/>
    </location>
</feature>
<comment type="caution">
    <text evidence="3">The sequence shown here is derived from an EMBL/GenBank/DDBJ whole genome shotgun (WGS) entry which is preliminary data.</text>
</comment>
<feature type="transmembrane region" description="Helical" evidence="2">
    <location>
        <begin position="20"/>
        <end position="41"/>
    </location>
</feature>
<keyword evidence="2" id="KW-0812">Transmembrane</keyword>
<organism evidence="3 4">
    <name type="scientific">Protopolystoma xenopodis</name>
    <dbReference type="NCBI Taxonomy" id="117903"/>
    <lineage>
        <taxon>Eukaryota</taxon>
        <taxon>Metazoa</taxon>
        <taxon>Spiralia</taxon>
        <taxon>Lophotrochozoa</taxon>
        <taxon>Platyhelminthes</taxon>
        <taxon>Monogenea</taxon>
        <taxon>Polyopisthocotylea</taxon>
        <taxon>Polystomatidea</taxon>
        <taxon>Polystomatidae</taxon>
        <taxon>Protopolystoma</taxon>
    </lineage>
</organism>
<name>A0A3S5BE94_9PLAT</name>
<dbReference type="Proteomes" id="UP000784294">
    <property type="component" value="Unassembled WGS sequence"/>
</dbReference>
<reference evidence="3" key="1">
    <citation type="submission" date="2018-11" db="EMBL/GenBank/DDBJ databases">
        <authorList>
            <consortium name="Pathogen Informatics"/>
        </authorList>
    </citation>
    <scope>NUCLEOTIDE SEQUENCE</scope>
</reference>
<protein>
    <submittedName>
        <fullName evidence="3">Uncharacterized protein</fullName>
    </submittedName>
</protein>
<evidence type="ECO:0000256" key="2">
    <source>
        <dbReference type="SAM" id="Phobius"/>
    </source>
</evidence>
<keyword evidence="2" id="KW-1133">Transmembrane helix</keyword>
<evidence type="ECO:0000256" key="1">
    <source>
        <dbReference type="SAM" id="MobiDB-lite"/>
    </source>
</evidence>
<proteinExistence type="predicted"/>
<keyword evidence="4" id="KW-1185">Reference proteome</keyword>
<dbReference type="PROSITE" id="PS51257">
    <property type="entry name" value="PROKAR_LIPOPROTEIN"/>
    <property type="match status" value="1"/>
</dbReference>
<evidence type="ECO:0000313" key="4">
    <source>
        <dbReference type="Proteomes" id="UP000784294"/>
    </source>
</evidence>
<dbReference type="EMBL" id="CAAALY010299253">
    <property type="protein sequence ID" value="VEL44441.1"/>
    <property type="molecule type" value="Genomic_DNA"/>
</dbReference>